<evidence type="ECO:0000313" key="2">
    <source>
        <dbReference type="EMBL" id="KAF3519049.1"/>
    </source>
</evidence>
<protein>
    <submittedName>
        <fullName evidence="2">Uncharacterized protein</fullName>
    </submittedName>
</protein>
<evidence type="ECO:0000313" key="3">
    <source>
        <dbReference type="Proteomes" id="UP000266723"/>
    </source>
</evidence>
<gene>
    <name evidence="2" type="ORF">DY000_02062417</name>
</gene>
<feature type="compositionally biased region" description="Polar residues" evidence="1">
    <location>
        <begin position="234"/>
        <end position="247"/>
    </location>
</feature>
<accession>A0ABQ7AYP9</accession>
<dbReference type="PANTHER" id="PTHR31099">
    <property type="entry name" value="OS06G0165300 PROTEIN"/>
    <property type="match status" value="1"/>
</dbReference>
<organism evidence="2 3">
    <name type="scientific">Brassica cretica</name>
    <name type="common">Mustard</name>
    <dbReference type="NCBI Taxonomy" id="69181"/>
    <lineage>
        <taxon>Eukaryota</taxon>
        <taxon>Viridiplantae</taxon>
        <taxon>Streptophyta</taxon>
        <taxon>Embryophyta</taxon>
        <taxon>Tracheophyta</taxon>
        <taxon>Spermatophyta</taxon>
        <taxon>Magnoliopsida</taxon>
        <taxon>eudicotyledons</taxon>
        <taxon>Gunneridae</taxon>
        <taxon>Pentapetalae</taxon>
        <taxon>rosids</taxon>
        <taxon>malvids</taxon>
        <taxon>Brassicales</taxon>
        <taxon>Brassicaceae</taxon>
        <taxon>Brassiceae</taxon>
        <taxon>Brassica</taxon>
    </lineage>
</organism>
<reference evidence="2 3" key="1">
    <citation type="journal article" date="2020" name="BMC Genomics">
        <title>Intraspecific diversification of the crop wild relative Brassica cretica Lam. using demographic model selection.</title>
        <authorList>
            <person name="Kioukis A."/>
            <person name="Michalopoulou V.A."/>
            <person name="Briers L."/>
            <person name="Pirintsos S."/>
            <person name="Studholme D.J."/>
            <person name="Pavlidis P."/>
            <person name="Sarris P.F."/>
        </authorList>
    </citation>
    <scope>NUCLEOTIDE SEQUENCE [LARGE SCALE GENOMIC DNA]</scope>
    <source>
        <strain evidence="3">cv. PFS-1207/04</strain>
    </source>
</reference>
<dbReference type="EMBL" id="QGKV02001556">
    <property type="protein sequence ID" value="KAF3519049.1"/>
    <property type="molecule type" value="Genomic_DNA"/>
</dbReference>
<keyword evidence="3" id="KW-1185">Reference proteome</keyword>
<dbReference type="Proteomes" id="UP000266723">
    <property type="component" value="Unassembled WGS sequence"/>
</dbReference>
<sequence length="541" mass="59452">MAASFFFPRPITTTGDLEDLYNTYGVDRAVKSELASPLETPETVRDGYCRAYLAYFQSCGLSFPIPESVLEIFAELGLSFTQACPNLLRHLVALLVRAREEGISFGLDELRHLILIKKNKQSSGTFLASPRPGRHVTEAVPYRDELWRERFFVFKIDQASVGSFDYSKLSRSWAGEIARSGTPCDPSQLRGLLIRAAFLLPRGETTAPLIDDDEEAGLPEARATPRPVVVRSVDATTSEGTPISLSSGPEDELSPPQSKCRRVSHVSPLDSAPPSPRRSTPSGPWFVHEGVGTLTASGDDLLYLACAVRPEGVAPPLLSSPAERTAYTKMVAASFSAIEACNELVAATEHRVGDSCRDAEIESIGLDIKRLSAELETAKLEGAKDARKIAGLVKDWERARRESATLAAGVNAQRVRIVDLELERDRDIRRASPAARCDVVQRYSEILSRLKVKWVSKEKETFARIHLQEVVANIDLLNELGEGDLDMEKELTRLKEMEKYCESLVALAATSDWSPSGLDLPQVFEDSVDQDEGSSADRADS</sequence>
<feature type="region of interest" description="Disordered" evidence="1">
    <location>
        <begin position="208"/>
        <end position="284"/>
    </location>
</feature>
<proteinExistence type="predicted"/>
<evidence type="ECO:0000256" key="1">
    <source>
        <dbReference type="SAM" id="MobiDB-lite"/>
    </source>
</evidence>
<name>A0ABQ7AYP9_BRACR</name>
<comment type="caution">
    <text evidence="2">The sequence shown here is derived from an EMBL/GenBank/DDBJ whole genome shotgun (WGS) entry which is preliminary data.</text>
</comment>
<dbReference type="PANTHER" id="PTHR31099:SF49">
    <property type="entry name" value="MYOSIN HEAVY CHAIN-LIKE PROTEIN"/>
    <property type="match status" value="1"/>
</dbReference>
<feature type="region of interest" description="Disordered" evidence="1">
    <location>
        <begin position="512"/>
        <end position="541"/>
    </location>
</feature>